<evidence type="ECO:0000313" key="7">
    <source>
        <dbReference type="Proteomes" id="UP000297866"/>
    </source>
</evidence>
<keyword evidence="7" id="KW-1185">Reference proteome</keyword>
<gene>
    <name evidence="6" type="ORF">E3O23_03705</name>
</gene>
<dbReference type="SUPFAM" id="SSF51182">
    <property type="entry name" value="RmlC-like cupins"/>
    <property type="match status" value="1"/>
</dbReference>
<evidence type="ECO:0000256" key="1">
    <source>
        <dbReference type="ARBA" id="ARBA00023015"/>
    </source>
</evidence>
<dbReference type="OrthoDB" id="9799345at2"/>
<feature type="region of interest" description="Disordered" evidence="4">
    <location>
        <begin position="303"/>
        <end position="323"/>
    </location>
</feature>
<dbReference type="PANTHER" id="PTHR43280">
    <property type="entry name" value="ARAC-FAMILY TRANSCRIPTIONAL REGULATOR"/>
    <property type="match status" value="1"/>
</dbReference>
<sequence>MKPLLSDRGDRARIPQQFLDRPATREVIRHLPGESFRWLEHDYPSEIARWNYHPEFEVHLIRSGTGSYIIGDQVGPFGPGHVALIGSGLPHDWMSDLAPDEVIHNRDAVVQFDGDWIDRSAESMPELNEVREILNASGRGIVFSGETALKAAEEIEEVGRHHGLRRLSHVLALLSLLAHAPDDERQFIAREWFASPSGDEGTAAVDAGLAYIFENLSTRIRMSEAARLALMSEPTFSKYFKKASGLTFSDMVRKLRIANACRLLEQTDRTISTICTSVGYTNLANFNRQFLAEIGVTPSAFRKLQPDEKPRGRAPSLGLSGTV</sequence>
<name>A0A4R8UGI2_9MICO</name>
<evidence type="ECO:0000313" key="6">
    <source>
        <dbReference type="EMBL" id="TFB54443.1"/>
    </source>
</evidence>
<dbReference type="InterPro" id="IPR018062">
    <property type="entry name" value="HTH_AraC-typ_CS"/>
</dbReference>
<organism evidence="6 7">
    <name type="scientific">Cryobacterium tagatosivorans</name>
    <dbReference type="NCBI Taxonomy" id="1259199"/>
    <lineage>
        <taxon>Bacteria</taxon>
        <taxon>Bacillati</taxon>
        <taxon>Actinomycetota</taxon>
        <taxon>Actinomycetes</taxon>
        <taxon>Micrococcales</taxon>
        <taxon>Microbacteriaceae</taxon>
        <taxon>Cryobacterium</taxon>
    </lineage>
</organism>
<dbReference type="GO" id="GO:0003700">
    <property type="term" value="F:DNA-binding transcription factor activity"/>
    <property type="evidence" value="ECO:0007669"/>
    <property type="project" value="InterPro"/>
</dbReference>
<dbReference type="SMART" id="SM00342">
    <property type="entry name" value="HTH_ARAC"/>
    <property type="match status" value="1"/>
</dbReference>
<dbReference type="CDD" id="cd06976">
    <property type="entry name" value="cupin_MtlR-like_N"/>
    <property type="match status" value="1"/>
</dbReference>
<keyword evidence="3" id="KW-0804">Transcription</keyword>
<dbReference type="RefSeq" id="WP_134488331.1">
    <property type="nucleotide sequence ID" value="NZ_SOEZ01000018.1"/>
</dbReference>
<evidence type="ECO:0000259" key="5">
    <source>
        <dbReference type="PROSITE" id="PS01124"/>
    </source>
</evidence>
<comment type="caution">
    <text evidence="6">The sequence shown here is derived from an EMBL/GenBank/DDBJ whole genome shotgun (WGS) entry which is preliminary data.</text>
</comment>
<dbReference type="PANTHER" id="PTHR43280:SF27">
    <property type="entry name" value="TRANSCRIPTIONAL REGULATOR MTLR"/>
    <property type="match status" value="1"/>
</dbReference>
<keyword evidence="1" id="KW-0805">Transcription regulation</keyword>
<dbReference type="EMBL" id="SOEZ01000018">
    <property type="protein sequence ID" value="TFB54443.1"/>
    <property type="molecule type" value="Genomic_DNA"/>
</dbReference>
<evidence type="ECO:0000256" key="3">
    <source>
        <dbReference type="ARBA" id="ARBA00023163"/>
    </source>
</evidence>
<dbReference type="Pfam" id="PF12833">
    <property type="entry name" value="HTH_18"/>
    <property type="match status" value="1"/>
</dbReference>
<protein>
    <submittedName>
        <fullName evidence="6">AraC family transcriptional regulator</fullName>
    </submittedName>
</protein>
<dbReference type="InterPro" id="IPR018060">
    <property type="entry name" value="HTH_AraC"/>
</dbReference>
<dbReference type="Proteomes" id="UP000297866">
    <property type="component" value="Unassembled WGS sequence"/>
</dbReference>
<evidence type="ECO:0000256" key="4">
    <source>
        <dbReference type="SAM" id="MobiDB-lite"/>
    </source>
</evidence>
<dbReference type="PROSITE" id="PS01124">
    <property type="entry name" value="HTH_ARAC_FAMILY_2"/>
    <property type="match status" value="1"/>
</dbReference>
<accession>A0A4R8UGI2</accession>
<dbReference type="AlphaFoldDB" id="A0A4R8UGI2"/>
<dbReference type="SUPFAM" id="SSF46689">
    <property type="entry name" value="Homeodomain-like"/>
    <property type="match status" value="2"/>
</dbReference>
<dbReference type="GO" id="GO:0043565">
    <property type="term" value="F:sequence-specific DNA binding"/>
    <property type="evidence" value="ECO:0007669"/>
    <property type="project" value="InterPro"/>
</dbReference>
<feature type="domain" description="HTH araC/xylS-type" evidence="5">
    <location>
        <begin position="206"/>
        <end position="304"/>
    </location>
</feature>
<dbReference type="InterPro" id="IPR014710">
    <property type="entry name" value="RmlC-like_jellyroll"/>
</dbReference>
<dbReference type="Gene3D" id="1.10.10.60">
    <property type="entry name" value="Homeodomain-like"/>
    <property type="match status" value="1"/>
</dbReference>
<dbReference type="InterPro" id="IPR011051">
    <property type="entry name" value="RmlC_Cupin_sf"/>
</dbReference>
<keyword evidence="2" id="KW-0238">DNA-binding</keyword>
<dbReference type="InterPro" id="IPR003313">
    <property type="entry name" value="AraC-bd"/>
</dbReference>
<dbReference type="Pfam" id="PF02311">
    <property type="entry name" value="AraC_binding"/>
    <property type="match status" value="1"/>
</dbReference>
<dbReference type="InterPro" id="IPR009057">
    <property type="entry name" value="Homeodomain-like_sf"/>
</dbReference>
<proteinExistence type="predicted"/>
<evidence type="ECO:0000256" key="2">
    <source>
        <dbReference type="ARBA" id="ARBA00023125"/>
    </source>
</evidence>
<dbReference type="PROSITE" id="PS00041">
    <property type="entry name" value="HTH_ARAC_FAMILY_1"/>
    <property type="match status" value="1"/>
</dbReference>
<dbReference type="Gene3D" id="2.60.120.10">
    <property type="entry name" value="Jelly Rolls"/>
    <property type="match status" value="1"/>
</dbReference>
<reference evidence="6 7" key="1">
    <citation type="submission" date="2019-03" db="EMBL/GenBank/DDBJ databases">
        <title>Genomics of glacier-inhabiting Cryobacterium strains.</title>
        <authorList>
            <person name="Liu Q."/>
            <person name="Xin Y.-H."/>
        </authorList>
    </citation>
    <scope>NUCLEOTIDE SEQUENCE [LARGE SCALE GENOMIC DNA]</scope>
    <source>
        <strain evidence="6 7">Sr47</strain>
    </source>
</reference>